<sequence length="339" mass="36973">MEISIGMCLENFWHLVGLVGESKSYKAFFDALENVLLVYFHDIGYQTLTPEDYISYFKKKNVTCVVRLNKKIYDRRQFTDHGIRHVDLYFIDGGVPPPDILKKFLELAEGEKGALAVHCKAGLGRTGVLIGAYIMKHFGWTANEVMGYMRVCRPGSILGPQQNYLKDNEKAIWRMGELYRRRKETESLAVESPRASSASSAIADVSSPQLRSPSGYRPVARPGAGAPGSVGSPASPSKGMPDALFEAKLRGLSLDSPGAQAGSGVKDRPKQGVQGSTFARSRFTTSPPRKPSGGSAQLRSPIRPVPASRYAPTGAGKMDADLRMQGRGASRYAGPPYLR</sequence>
<dbReference type="SUPFAM" id="SSF52799">
    <property type="entry name" value="(Phosphotyrosine protein) phosphatases II"/>
    <property type="match status" value="1"/>
</dbReference>
<feature type="region of interest" description="Disordered" evidence="5">
    <location>
        <begin position="254"/>
        <end position="339"/>
    </location>
</feature>
<organism evidence="9">
    <name type="scientific">Palpitomonas bilix</name>
    <dbReference type="NCBI Taxonomy" id="652834"/>
    <lineage>
        <taxon>Eukaryota</taxon>
        <taxon>Eukaryota incertae sedis</taxon>
    </lineage>
</organism>
<dbReference type="EMBL" id="HBIB01046522">
    <property type="protein sequence ID" value="CAE0268241.1"/>
    <property type="molecule type" value="Transcribed_RNA"/>
</dbReference>
<dbReference type="AlphaFoldDB" id="A0A7S3LWH3"/>
<keyword evidence="4" id="KW-0904">Protein phosphatase</keyword>
<protein>
    <recommendedName>
        <fullName evidence="2">protein-tyrosine-phosphatase</fullName>
        <ecNumber evidence="2">3.1.3.48</ecNumber>
    </recommendedName>
</protein>
<accession>A0A7S3LWH3</accession>
<name>A0A7S3LWH3_9EUKA</name>
<feature type="compositionally biased region" description="Polar residues" evidence="5">
    <location>
        <begin position="273"/>
        <end position="287"/>
    </location>
</feature>
<evidence type="ECO:0000256" key="1">
    <source>
        <dbReference type="ARBA" id="ARBA00007315"/>
    </source>
</evidence>
<evidence type="ECO:0000259" key="6">
    <source>
        <dbReference type="PROSITE" id="PS50054"/>
    </source>
</evidence>
<dbReference type="SMART" id="SM00404">
    <property type="entry name" value="PTPc_motif"/>
    <property type="match status" value="1"/>
</dbReference>
<dbReference type="InterPro" id="IPR016130">
    <property type="entry name" value="Tyr_Pase_AS"/>
</dbReference>
<dbReference type="PANTHER" id="PTHR23339">
    <property type="entry name" value="TYROSINE SPECIFIC PROTEIN PHOSPHATASE AND DUAL SPECIFICITY PROTEIN PHOSPHATASE"/>
    <property type="match status" value="1"/>
</dbReference>
<evidence type="ECO:0000256" key="3">
    <source>
        <dbReference type="ARBA" id="ARBA00022801"/>
    </source>
</evidence>
<dbReference type="InterPro" id="IPR029021">
    <property type="entry name" value="Prot-tyrosine_phosphatase-like"/>
</dbReference>
<dbReference type="Pfam" id="PF00782">
    <property type="entry name" value="DSPc"/>
    <property type="match status" value="1"/>
</dbReference>
<comment type="similarity">
    <text evidence="1">Belongs to the protein-tyrosine phosphatase family. Non-receptor class CDC14 subfamily.</text>
</comment>
<dbReference type="FunFam" id="3.90.190.10:FF:000006">
    <property type="entry name" value="Dual specificity protein phosphatase CDC14B"/>
    <property type="match status" value="1"/>
</dbReference>
<dbReference type="InterPro" id="IPR003595">
    <property type="entry name" value="Tyr_Pase_cat"/>
</dbReference>
<feature type="compositionally biased region" description="Low complexity" evidence="5">
    <location>
        <begin position="217"/>
        <end position="237"/>
    </location>
</feature>
<dbReference type="InterPro" id="IPR050561">
    <property type="entry name" value="PTP"/>
</dbReference>
<proteinExistence type="inferred from homology"/>
<dbReference type="Gene3D" id="3.90.190.10">
    <property type="entry name" value="Protein tyrosine phosphatase superfamily"/>
    <property type="match status" value="1"/>
</dbReference>
<evidence type="ECO:0000256" key="2">
    <source>
        <dbReference type="ARBA" id="ARBA00013064"/>
    </source>
</evidence>
<evidence type="ECO:0000256" key="4">
    <source>
        <dbReference type="ARBA" id="ARBA00022912"/>
    </source>
</evidence>
<feature type="region of interest" description="Disordered" evidence="5">
    <location>
        <begin position="189"/>
        <end position="241"/>
    </location>
</feature>
<dbReference type="InterPro" id="IPR044506">
    <property type="entry name" value="CDC14_C"/>
</dbReference>
<evidence type="ECO:0000256" key="5">
    <source>
        <dbReference type="SAM" id="MobiDB-lite"/>
    </source>
</evidence>
<dbReference type="InterPro" id="IPR000387">
    <property type="entry name" value="Tyr_Pase_dom"/>
</dbReference>
<evidence type="ECO:0000313" key="8">
    <source>
        <dbReference type="EMBL" id="CAE0268241.1"/>
    </source>
</evidence>
<dbReference type="PROSITE" id="PS00383">
    <property type="entry name" value="TYR_PHOSPHATASE_1"/>
    <property type="match status" value="1"/>
</dbReference>
<dbReference type="InterPro" id="IPR020422">
    <property type="entry name" value="TYR_PHOSPHATASE_DUAL_dom"/>
</dbReference>
<feature type="domain" description="Tyrosine specific protein phosphatases" evidence="7">
    <location>
        <begin position="102"/>
        <end position="164"/>
    </location>
</feature>
<dbReference type="CDD" id="cd14499">
    <property type="entry name" value="CDC14_C"/>
    <property type="match status" value="1"/>
</dbReference>
<evidence type="ECO:0000259" key="7">
    <source>
        <dbReference type="PROSITE" id="PS50056"/>
    </source>
</evidence>
<dbReference type="InterPro" id="IPR000340">
    <property type="entry name" value="Dual-sp_phosphatase_cat-dom"/>
</dbReference>
<dbReference type="PROSITE" id="PS50056">
    <property type="entry name" value="TYR_PHOSPHATASE_2"/>
    <property type="match status" value="1"/>
</dbReference>
<feature type="domain" description="Tyrosine-protein phosphatase" evidence="6">
    <location>
        <begin position="34"/>
        <end position="178"/>
    </location>
</feature>
<dbReference type="PROSITE" id="PS50054">
    <property type="entry name" value="TYR_PHOSPHATASE_DUAL"/>
    <property type="match status" value="1"/>
</dbReference>
<gene>
    <name evidence="8" type="ORF">PBIL07802_LOCUS30590</name>
    <name evidence="9" type="ORF">PBIL07802_LOCUS30593</name>
</gene>
<dbReference type="GO" id="GO:0004725">
    <property type="term" value="F:protein tyrosine phosphatase activity"/>
    <property type="evidence" value="ECO:0007669"/>
    <property type="project" value="UniProtKB-EC"/>
</dbReference>
<reference evidence="9" key="1">
    <citation type="submission" date="2021-01" db="EMBL/GenBank/DDBJ databases">
        <authorList>
            <person name="Corre E."/>
            <person name="Pelletier E."/>
            <person name="Niang G."/>
            <person name="Scheremetjew M."/>
            <person name="Finn R."/>
            <person name="Kale V."/>
            <person name="Holt S."/>
            <person name="Cochrane G."/>
            <person name="Meng A."/>
            <person name="Brown T."/>
            <person name="Cohen L."/>
        </authorList>
    </citation>
    <scope>NUCLEOTIDE SEQUENCE</scope>
    <source>
        <strain evidence="9">NIES-2562</strain>
    </source>
</reference>
<evidence type="ECO:0000313" key="9">
    <source>
        <dbReference type="EMBL" id="CAE0268244.1"/>
    </source>
</evidence>
<dbReference type="EMBL" id="HBIB01046527">
    <property type="protein sequence ID" value="CAE0268244.1"/>
    <property type="molecule type" value="Transcribed_RNA"/>
</dbReference>
<dbReference type="EC" id="3.1.3.48" evidence="2"/>
<feature type="compositionally biased region" description="Low complexity" evidence="5">
    <location>
        <begin position="189"/>
        <end position="207"/>
    </location>
</feature>
<keyword evidence="3" id="KW-0378">Hydrolase</keyword>
<dbReference type="SMART" id="SM00195">
    <property type="entry name" value="DSPc"/>
    <property type="match status" value="1"/>
</dbReference>